<dbReference type="GO" id="GO:0071949">
    <property type="term" value="F:FAD binding"/>
    <property type="evidence" value="ECO:0007669"/>
    <property type="project" value="InterPro"/>
</dbReference>
<dbReference type="InterPro" id="IPR016164">
    <property type="entry name" value="FAD-linked_Oxase-like_C"/>
</dbReference>
<sequence>MKKLPLTGPFGLLRAQYKTQLQQQTESWFSRPRFQFHTNGSPRQVKRSMTSSFLGLAGVGFGMGTLGYMISPDVEHPSSTQPLSTMPQVWHNLAPGNVADACKEFSRIVGTINVSTAAHDLLSHSGSDYQSYAWSEETAIPGQVIVYPNSTKDVSDIVKVCHRRRIPLTPYSGGTSIEGQYVPHLGGVCVDFSRMDQILELNPIDLDCTVQPGIGWMDLNNEIASEGLFFPPDPGPGAMIGGMIGTGCSGTNAAAYGTMKDWVLSLTVVLADGTVVKTRQRPRKSSAGYDLTRIIIGSEGTLGIVTEATLKLAVKPPCEAVAVCTFPTIRAAAEAVQSIVSRGTQVAAVEILDEVQMRSINAAGLTKKKWREEPSLFFKFTASTDLVVQDTGKLVGRICNDHRSTSYTFAADQEEREELWSARKNALWSMMALRQNPTDKVWTTDVAVPLSRLADIIEETKADIKQSGLLGSILGHVGDGNFHSLLLFSEDKRHVAEGLVHRMVEKAIQMDGTVTGEHGIGLVKRDYLEKELGKSTVDMMRKVSELLHTLDD</sequence>
<dbReference type="PANTHER" id="PTHR11748">
    <property type="entry name" value="D-LACTATE DEHYDROGENASE"/>
    <property type="match status" value="1"/>
</dbReference>
<comment type="cofactor">
    <cofactor evidence="1">
        <name>FAD</name>
        <dbReference type="ChEBI" id="CHEBI:57692"/>
    </cofactor>
</comment>
<dbReference type="PROSITE" id="PS51387">
    <property type="entry name" value="FAD_PCMH"/>
    <property type="match status" value="1"/>
</dbReference>
<gene>
    <name evidence="7" type="ORF">PV11_08682</name>
</gene>
<evidence type="ECO:0000256" key="4">
    <source>
        <dbReference type="ARBA" id="ARBA00022827"/>
    </source>
</evidence>
<feature type="domain" description="FAD-binding PCMH-type" evidence="6">
    <location>
        <begin position="137"/>
        <end position="315"/>
    </location>
</feature>
<dbReference type="Pfam" id="PF02913">
    <property type="entry name" value="FAD-oxidase_C"/>
    <property type="match status" value="1"/>
</dbReference>
<dbReference type="OrthoDB" id="7786253at2759"/>
<evidence type="ECO:0000313" key="8">
    <source>
        <dbReference type="Proteomes" id="UP000053599"/>
    </source>
</evidence>
<evidence type="ECO:0000256" key="2">
    <source>
        <dbReference type="ARBA" id="ARBA00008000"/>
    </source>
</evidence>
<dbReference type="InterPro" id="IPR004113">
    <property type="entry name" value="FAD-bd_oxidored_4_C"/>
</dbReference>
<dbReference type="GO" id="GO:0008720">
    <property type="term" value="F:D-lactate dehydrogenase (NAD+) activity"/>
    <property type="evidence" value="ECO:0007669"/>
    <property type="project" value="TreeGrafter"/>
</dbReference>
<evidence type="ECO:0000256" key="1">
    <source>
        <dbReference type="ARBA" id="ARBA00001974"/>
    </source>
</evidence>
<dbReference type="InterPro" id="IPR036318">
    <property type="entry name" value="FAD-bd_PCMH-like_sf"/>
</dbReference>
<dbReference type="InterPro" id="IPR006094">
    <property type="entry name" value="Oxid_FAD_bind_N"/>
</dbReference>
<dbReference type="FunFam" id="3.30.70.2740:FF:000001">
    <property type="entry name" value="D-lactate dehydrogenase mitochondrial"/>
    <property type="match status" value="1"/>
</dbReference>
<dbReference type="InterPro" id="IPR016166">
    <property type="entry name" value="FAD-bd_PCMH"/>
</dbReference>
<dbReference type="Pfam" id="PF01565">
    <property type="entry name" value="FAD_binding_4"/>
    <property type="match status" value="1"/>
</dbReference>
<dbReference type="GO" id="GO:0005739">
    <property type="term" value="C:mitochondrion"/>
    <property type="evidence" value="ECO:0007669"/>
    <property type="project" value="TreeGrafter"/>
</dbReference>
<dbReference type="HOGENOM" id="CLU_017779_3_0_1"/>
<dbReference type="Gene3D" id="3.30.465.10">
    <property type="match status" value="1"/>
</dbReference>
<dbReference type="SUPFAM" id="SSF56176">
    <property type="entry name" value="FAD-binding/transporter-associated domain-like"/>
    <property type="match status" value="1"/>
</dbReference>
<keyword evidence="3" id="KW-0285">Flavoprotein</keyword>
<evidence type="ECO:0000313" key="7">
    <source>
        <dbReference type="EMBL" id="KIV76822.1"/>
    </source>
</evidence>
<dbReference type="GO" id="GO:0004458">
    <property type="term" value="F:D-lactate dehydrogenase (cytochrome) activity"/>
    <property type="evidence" value="ECO:0007669"/>
    <property type="project" value="TreeGrafter"/>
</dbReference>
<organism evidence="7 8">
    <name type="scientific">Exophiala sideris</name>
    <dbReference type="NCBI Taxonomy" id="1016849"/>
    <lineage>
        <taxon>Eukaryota</taxon>
        <taxon>Fungi</taxon>
        <taxon>Dikarya</taxon>
        <taxon>Ascomycota</taxon>
        <taxon>Pezizomycotina</taxon>
        <taxon>Eurotiomycetes</taxon>
        <taxon>Chaetothyriomycetidae</taxon>
        <taxon>Chaetothyriales</taxon>
        <taxon>Herpotrichiellaceae</taxon>
        <taxon>Exophiala</taxon>
    </lineage>
</organism>
<comment type="similarity">
    <text evidence="2">Belongs to the FAD-binding oxidoreductase/transferase type 4 family.</text>
</comment>
<dbReference type="SUPFAM" id="SSF55103">
    <property type="entry name" value="FAD-linked oxidases, C-terminal domain"/>
    <property type="match status" value="1"/>
</dbReference>
<dbReference type="Gene3D" id="3.30.70.2740">
    <property type="match status" value="1"/>
</dbReference>
<dbReference type="FunFam" id="3.30.465.10:FF:000014">
    <property type="entry name" value="D-lactate dehydrogenase (Cytochrome), putative"/>
    <property type="match status" value="1"/>
</dbReference>
<evidence type="ECO:0000256" key="3">
    <source>
        <dbReference type="ARBA" id="ARBA00022630"/>
    </source>
</evidence>
<protein>
    <submittedName>
        <fullName evidence="7">Glycolate oxidase, subunit GlcD</fullName>
    </submittedName>
</protein>
<evidence type="ECO:0000256" key="5">
    <source>
        <dbReference type="ARBA" id="ARBA00023002"/>
    </source>
</evidence>
<dbReference type="EMBL" id="KN846954">
    <property type="protein sequence ID" value="KIV76822.1"/>
    <property type="molecule type" value="Genomic_DNA"/>
</dbReference>
<name>A0A0D1Y1I7_9EURO</name>
<dbReference type="InterPro" id="IPR016169">
    <property type="entry name" value="FAD-bd_PCMH_sub2"/>
</dbReference>
<accession>A0A0D1Y1I7</accession>
<keyword evidence="4" id="KW-0274">FAD</keyword>
<proteinExistence type="inferred from homology"/>
<dbReference type="Proteomes" id="UP000053599">
    <property type="component" value="Unassembled WGS sequence"/>
</dbReference>
<reference evidence="7 8" key="1">
    <citation type="submission" date="2015-01" db="EMBL/GenBank/DDBJ databases">
        <title>The Genome Sequence of Exophiala sideris CBS121828.</title>
        <authorList>
            <consortium name="The Broad Institute Genomics Platform"/>
            <person name="Cuomo C."/>
            <person name="de Hoog S."/>
            <person name="Gorbushina A."/>
            <person name="Stielow B."/>
            <person name="Teixiera M."/>
            <person name="Abouelleil A."/>
            <person name="Chapman S.B."/>
            <person name="Priest M."/>
            <person name="Young S.K."/>
            <person name="Wortman J."/>
            <person name="Nusbaum C."/>
            <person name="Birren B."/>
        </authorList>
    </citation>
    <scope>NUCLEOTIDE SEQUENCE [LARGE SCALE GENOMIC DNA]</scope>
    <source>
        <strain evidence="7 8">CBS 121828</strain>
    </source>
</reference>
<evidence type="ECO:0000259" key="6">
    <source>
        <dbReference type="PROSITE" id="PS51387"/>
    </source>
</evidence>
<dbReference type="GO" id="GO:1903457">
    <property type="term" value="P:lactate catabolic process"/>
    <property type="evidence" value="ECO:0007669"/>
    <property type="project" value="TreeGrafter"/>
</dbReference>
<dbReference type="STRING" id="1016849.A0A0D1Y1I7"/>
<keyword evidence="5" id="KW-0560">Oxidoreductase</keyword>
<dbReference type="AlphaFoldDB" id="A0A0D1Y1I7"/>
<dbReference type="PANTHER" id="PTHR11748:SF116">
    <property type="entry name" value="D-LACTATE DEHYDROGENASE (CYTOCHROME) (AFU_ORTHOLOGUE AFUA_7G02560)"/>
    <property type="match status" value="1"/>
</dbReference>